<sequence>MIKCHKCKKKAVVVENKIYYCGVCMLLKLGIKPILQEGARGESFSTLK</sequence>
<organism evidence="1 2">
    <name type="scientific">uncultured phage MedDCM-OCT-S46-C10</name>
    <dbReference type="NCBI Taxonomy" id="2741074"/>
    <lineage>
        <taxon>Viruses</taxon>
        <taxon>Duplodnaviria</taxon>
        <taxon>Heunggongvirae</taxon>
        <taxon>Uroviricota</taxon>
        <taxon>Caudoviricetes</taxon>
        <taxon>Autographivirales</taxon>
        <taxon>Foussvirus</taxon>
        <taxon>Foussvirus S46C10</taxon>
    </lineage>
</organism>
<accession>A0A6S4PM15</accession>
<dbReference type="RefSeq" id="YP_009777846.1">
    <property type="nucleotide sequence ID" value="NC_047705.1"/>
</dbReference>
<evidence type="ECO:0000313" key="1">
    <source>
        <dbReference type="EMBL" id="BAQ94304.1"/>
    </source>
</evidence>
<name>A0A6S4PM15_9CAUD</name>
<dbReference type="EMBL" id="AP013545">
    <property type="protein sequence ID" value="BAQ94304.1"/>
    <property type="molecule type" value="Genomic_DNA"/>
</dbReference>
<evidence type="ECO:0000313" key="2">
    <source>
        <dbReference type="Proteomes" id="UP000504935"/>
    </source>
</evidence>
<dbReference type="GeneID" id="55412422"/>
<keyword evidence="2" id="KW-1185">Reference proteome</keyword>
<protein>
    <submittedName>
        <fullName evidence="1">Uncharacterized protein</fullName>
    </submittedName>
</protein>
<proteinExistence type="predicted"/>
<dbReference type="KEGG" id="vg:55412422"/>
<reference evidence="1 2" key="1">
    <citation type="journal article" date="2013" name="PLoS Genet.">
        <title>Expanding the Marine Virosphere Using Metagenomics.</title>
        <authorList>
            <person name="Mizuno C.M."/>
            <person name="Rodriguez-Valera F."/>
            <person name="Kimes N.E."/>
            <person name="Ghai R."/>
        </authorList>
    </citation>
    <scope>NUCLEOTIDE SEQUENCE [LARGE SCALE GENOMIC DNA]</scope>
    <source>
        <strain evidence="1">UvMED-CGR-U-MedDCM-OCT-S46-C10</strain>
    </source>
</reference>
<dbReference type="Proteomes" id="UP000504935">
    <property type="component" value="Segment"/>
</dbReference>